<proteinExistence type="inferred from homology"/>
<dbReference type="Gene3D" id="1.10.3720.10">
    <property type="entry name" value="MetI-like"/>
    <property type="match status" value="1"/>
</dbReference>
<feature type="transmembrane region" description="Helical" evidence="7">
    <location>
        <begin position="237"/>
        <end position="256"/>
    </location>
</feature>
<dbReference type="Proteomes" id="UP000054709">
    <property type="component" value="Unassembled WGS sequence"/>
</dbReference>
<accession>A0A0W1B508</accession>
<comment type="similarity">
    <text evidence="7">Belongs to the binding-protein-dependent transport system permease family.</text>
</comment>
<evidence type="ECO:0000256" key="3">
    <source>
        <dbReference type="ARBA" id="ARBA00022475"/>
    </source>
</evidence>
<keyword evidence="4 7" id="KW-0812">Transmembrane</keyword>
<dbReference type="SUPFAM" id="SSF161098">
    <property type="entry name" value="MetI-like"/>
    <property type="match status" value="1"/>
</dbReference>
<dbReference type="OrthoDB" id="9771544at2"/>
<evidence type="ECO:0000256" key="5">
    <source>
        <dbReference type="ARBA" id="ARBA00022989"/>
    </source>
</evidence>
<evidence type="ECO:0000256" key="2">
    <source>
        <dbReference type="ARBA" id="ARBA00022448"/>
    </source>
</evidence>
<dbReference type="GO" id="GO:0005886">
    <property type="term" value="C:plasma membrane"/>
    <property type="evidence" value="ECO:0007669"/>
    <property type="project" value="UniProtKB-SubCell"/>
</dbReference>
<dbReference type="RefSeq" id="WP_060621785.1">
    <property type="nucleotide sequence ID" value="NZ_LCZJ02000012.1"/>
</dbReference>
<keyword evidence="2 7" id="KW-0813">Transport</keyword>
<dbReference type="InterPro" id="IPR000515">
    <property type="entry name" value="MetI-like"/>
</dbReference>
<sequence>MMLNRKTHILRYVLLFAFSIFFVVPFGYAIYTSLLSKADIGHLVLPSQWTFENYRDIFETSDILIWYKNSIIVTFGILIGNLFVNTTAAYSLARINFRGRGVVFFLVIGMMMVPYQVMIIPIFSMIVDMKWLNSYQGLIIPFLFQGFLVFLMRQFFLTVPKELEEAAEVDGLSKIGIFYRIMLPLSKGAIGTQIIFSFTGTWNSFVWPVTLVNDSRWYVMTVGLNTLKNRYFEWPNLTMTGVVLLTLPIIIVFLMFQRHMVQGIATTGLKG</sequence>
<evidence type="ECO:0000259" key="8">
    <source>
        <dbReference type="PROSITE" id="PS50928"/>
    </source>
</evidence>
<dbReference type="AlphaFoldDB" id="A0A0W1B508"/>
<keyword evidence="10" id="KW-1185">Reference proteome</keyword>
<keyword evidence="3" id="KW-1003">Cell membrane</keyword>
<comment type="subcellular location">
    <subcellularLocation>
        <location evidence="1 7">Cell membrane</location>
        <topology evidence="1 7">Multi-pass membrane protein</topology>
    </subcellularLocation>
</comment>
<feature type="transmembrane region" description="Helical" evidence="7">
    <location>
        <begin position="138"/>
        <end position="156"/>
    </location>
</feature>
<gene>
    <name evidence="9" type="ORF">UQ64_04795</name>
</gene>
<reference evidence="9 10" key="1">
    <citation type="journal article" date="2015" name="Int. Biodeterior. Biodegradation">
        <title>Physiological and genetic screening methods for the isolation of methyl tert-butyl ether-degrading bacteria for bioremediation purposes.</title>
        <authorList>
            <person name="Guisado I.M."/>
            <person name="Purswani J."/>
            <person name="Gonzalez Lopez J."/>
            <person name="Pozo C."/>
        </authorList>
    </citation>
    <scope>NUCLEOTIDE SEQUENCE [LARGE SCALE GENOMIC DNA]</scope>
    <source>
        <strain evidence="9 10">SH7</strain>
    </source>
</reference>
<dbReference type="PANTHER" id="PTHR43744">
    <property type="entry name" value="ABC TRANSPORTER PERMEASE PROTEIN MG189-RELATED-RELATED"/>
    <property type="match status" value="1"/>
</dbReference>
<evidence type="ECO:0000313" key="10">
    <source>
        <dbReference type="Proteomes" id="UP000054709"/>
    </source>
</evidence>
<evidence type="ECO:0000256" key="1">
    <source>
        <dbReference type="ARBA" id="ARBA00004651"/>
    </source>
</evidence>
<feature type="domain" description="ABC transmembrane type-1" evidence="8">
    <location>
        <begin position="67"/>
        <end position="255"/>
    </location>
</feature>
<feature type="transmembrane region" description="Helical" evidence="7">
    <location>
        <begin position="12"/>
        <end position="31"/>
    </location>
</feature>
<evidence type="ECO:0000256" key="4">
    <source>
        <dbReference type="ARBA" id="ARBA00022692"/>
    </source>
</evidence>
<keyword evidence="5 7" id="KW-1133">Transmembrane helix</keyword>
<evidence type="ECO:0000256" key="6">
    <source>
        <dbReference type="ARBA" id="ARBA00023136"/>
    </source>
</evidence>
<dbReference type="CDD" id="cd06261">
    <property type="entry name" value="TM_PBP2"/>
    <property type="match status" value="1"/>
</dbReference>
<organism evidence="9 10">
    <name type="scientific">Paenibacillus etheri</name>
    <dbReference type="NCBI Taxonomy" id="1306852"/>
    <lineage>
        <taxon>Bacteria</taxon>
        <taxon>Bacillati</taxon>
        <taxon>Bacillota</taxon>
        <taxon>Bacilli</taxon>
        <taxon>Bacillales</taxon>
        <taxon>Paenibacillaceae</taxon>
        <taxon>Paenibacillus</taxon>
    </lineage>
</organism>
<evidence type="ECO:0000313" key="9">
    <source>
        <dbReference type="EMBL" id="KTD88636.1"/>
    </source>
</evidence>
<name>A0A0W1B508_9BACL</name>
<dbReference type="InterPro" id="IPR035906">
    <property type="entry name" value="MetI-like_sf"/>
</dbReference>
<dbReference type="GO" id="GO:0055085">
    <property type="term" value="P:transmembrane transport"/>
    <property type="evidence" value="ECO:0007669"/>
    <property type="project" value="InterPro"/>
</dbReference>
<comment type="caution">
    <text evidence="9">The sequence shown here is derived from an EMBL/GenBank/DDBJ whole genome shotgun (WGS) entry which is preliminary data.</text>
</comment>
<dbReference type="PROSITE" id="PS50928">
    <property type="entry name" value="ABC_TM1"/>
    <property type="match status" value="1"/>
</dbReference>
<evidence type="ECO:0000256" key="7">
    <source>
        <dbReference type="RuleBase" id="RU363032"/>
    </source>
</evidence>
<dbReference type="Pfam" id="PF00528">
    <property type="entry name" value="BPD_transp_1"/>
    <property type="match status" value="1"/>
</dbReference>
<dbReference type="EMBL" id="LCZJ02000012">
    <property type="protein sequence ID" value="KTD88636.1"/>
    <property type="molecule type" value="Genomic_DNA"/>
</dbReference>
<feature type="transmembrane region" description="Helical" evidence="7">
    <location>
        <begin position="71"/>
        <end position="90"/>
    </location>
</feature>
<protein>
    <submittedName>
        <fullName evidence="9">ABC transporter permease</fullName>
    </submittedName>
</protein>
<dbReference type="PANTHER" id="PTHR43744:SF12">
    <property type="entry name" value="ABC TRANSPORTER PERMEASE PROTEIN MG189-RELATED"/>
    <property type="match status" value="1"/>
</dbReference>
<keyword evidence="6 7" id="KW-0472">Membrane</keyword>
<feature type="transmembrane region" description="Helical" evidence="7">
    <location>
        <begin position="102"/>
        <end position="126"/>
    </location>
</feature>